<organism evidence="1 2">
    <name type="scientific">Cecembia calidifontis</name>
    <dbReference type="NCBI Taxonomy" id="1187080"/>
    <lineage>
        <taxon>Bacteria</taxon>
        <taxon>Pseudomonadati</taxon>
        <taxon>Bacteroidota</taxon>
        <taxon>Cytophagia</taxon>
        <taxon>Cytophagales</taxon>
        <taxon>Cyclobacteriaceae</taxon>
        <taxon>Cecembia</taxon>
    </lineage>
</organism>
<dbReference type="Proteomes" id="UP000292209">
    <property type="component" value="Unassembled WGS sequence"/>
</dbReference>
<sequence length="384" mass="44061">MKNYLLLAFSLLLFSCREKDSEKQADFSNITFQIDTVIVDPGNEIINLRYGLWNSVMNNSHSKLFLFDNQAYTLDIIDLDQLILERKVKFEKEGPNGVGSFVSWMGLWDDNRILLASFEGMGLFDLDANKLKTYKLEKDKFEGDSLLDGENFYRKSILAENGDVIYGLLGNWADEIESFAKIDFKNGLIKKLELPGRSELPDYSVMLRTDNMVSIMASDKSVKKFEKKLILSSSAYSTLFIIDMEKDSAYMVDYTPVLTSKAKKGGYPSEVDSEKRFKEVMEDIYAEINFQAPIWDAKNRRFYRFSYETIPTGNTDGPLFEDPEKKPIAKIYISIFDENFNLLGESLVSQIQGIPNTPFVKDGLIWSYVNVDDELGFVRMEIQN</sequence>
<dbReference type="EMBL" id="SGXG01000001">
    <property type="protein sequence ID" value="RZS95840.1"/>
    <property type="molecule type" value="Genomic_DNA"/>
</dbReference>
<dbReference type="PROSITE" id="PS51257">
    <property type="entry name" value="PROKAR_LIPOPROTEIN"/>
    <property type="match status" value="1"/>
</dbReference>
<reference evidence="1 2" key="1">
    <citation type="submission" date="2019-02" db="EMBL/GenBank/DDBJ databases">
        <title>Genomic Encyclopedia of Archaeal and Bacterial Type Strains, Phase II (KMG-II): from individual species to whole genera.</title>
        <authorList>
            <person name="Goeker M."/>
        </authorList>
    </citation>
    <scope>NUCLEOTIDE SEQUENCE [LARGE SCALE GENOMIC DNA]</scope>
    <source>
        <strain evidence="1 2">DSM 21411</strain>
    </source>
</reference>
<keyword evidence="2" id="KW-1185">Reference proteome</keyword>
<comment type="caution">
    <text evidence="1">The sequence shown here is derived from an EMBL/GenBank/DDBJ whole genome shotgun (WGS) entry which is preliminary data.</text>
</comment>
<dbReference type="OrthoDB" id="833511at2"/>
<proteinExistence type="predicted"/>
<name>A0A4Q7P8N0_9BACT</name>
<dbReference type="AlphaFoldDB" id="A0A4Q7P8N0"/>
<protein>
    <submittedName>
        <fullName evidence="1">Uncharacterized protein DUF4221</fullName>
    </submittedName>
</protein>
<gene>
    <name evidence="1" type="ORF">BC751_1388</name>
</gene>
<evidence type="ECO:0000313" key="2">
    <source>
        <dbReference type="Proteomes" id="UP000292209"/>
    </source>
</evidence>
<dbReference type="Pfam" id="PF13970">
    <property type="entry name" value="DUF4221"/>
    <property type="match status" value="1"/>
</dbReference>
<evidence type="ECO:0000313" key="1">
    <source>
        <dbReference type="EMBL" id="RZS95840.1"/>
    </source>
</evidence>
<accession>A0A4Q7P8N0</accession>
<dbReference type="RefSeq" id="WP_130274879.1">
    <property type="nucleotide sequence ID" value="NZ_SGXG01000001.1"/>
</dbReference>
<dbReference type="InterPro" id="IPR025316">
    <property type="entry name" value="DUF4221"/>
</dbReference>